<dbReference type="AlphaFoldDB" id="A0A8J3DKX1"/>
<dbReference type="GO" id="GO:0005829">
    <property type="term" value="C:cytosol"/>
    <property type="evidence" value="ECO:0007669"/>
    <property type="project" value="TreeGrafter"/>
</dbReference>
<dbReference type="Proteomes" id="UP000642829">
    <property type="component" value="Unassembled WGS sequence"/>
</dbReference>
<dbReference type="EMBL" id="BMXG01000014">
    <property type="protein sequence ID" value="GHC05413.1"/>
    <property type="molecule type" value="Genomic_DNA"/>
</dbReference>
<dbReference type="Pfam" id="PF00232">
    <property type="entry name" value="Glyco_hydro_1"/>
    <property type="match status" value="1"/>
</dbReference>
<evidence type="ECO:0000256" key="3">
    <source>
        <dbReference type="ARBA" id="ARBA00023015"/>
    </source>
</evidence>
<keyword evidence="11" id="KW-1185">Reference proteome</keyword>
<keyword evidence="3" id="KW-0805">Transcription regulation</keyword>
<dbReference type="GO" id="GO:0016052">
    <property type="term" value="P:carbohydrate catabolic process"/>
    <property type="evidence" value="ECO:0007669"/>
    <property type="project" value="TreeGrafter"/>
</dbReference>
<comment type="similarity">
    <text evidence="1 7">Belongs to the glycosyl hydrolase 1 family.</text>
</comment>
<dbReference type="InterPro" id="IPR017853">
    <property type="entry name" value="GH"/>
</dbReference>
<dbReference type="SMART" id="SM00342">
    <property type="entry name" value="HTH_ARAC"/>
    <property type="match status" value="1"/>
</dbReference>
<dbReference type="InterPro" id="IPR033132">
    <property type="entry name" value="GH_1_N_CS"/>
</dbReference>
<accession>A0A8J3DKX1</accession>
<comment type="caution">
    <text evidence="10">The sequence shown here is derived from an EMBL/GenBank/DDBJ whole genome shotgun (WGS) entry which is preliminary data.</text>
</comment>
<keyword evidence="6" id="KW-0326">Glycosidase</keyword>
<evidence type="ECO:0000259" key="9">
    <source>
        <dbReference type="PROSITE" id="PS01124"/>
    </source>
</evidence>
<keyword evidence="2" id="KW-0378">Hydrolase</keyword>
<dbReference type="PANTHER" id="PTHR10353">
    <property type="entry name" value="GLYCOSYL HYDROLASE"/>
    <property type="match status" value="1"/>
</dbReference>
<proteinExistence type="inferred from homology"/>
<feature type="domain" description="HTH araC/xylS-type" evidence="9">
    <location>
        <begin position="473"/>
        <end position="571"/>
    </location>
</feature>
<dbReference type="Pfam" id="PF12833">
    <property type="entry name" value="HTH_18"/>
    <property type="match status" value="1"/>
</dbReference>
<feature type="region of interest" description="Disordered" evidence="8">
    <location>
        <begin position="573"/>
        <end position="594"/>
    </location>
</feature>
<evidence type="ECO:0000313" key="10">
    <source>
        <dbReference type="EMBL" id="GHC05413.1"/>
    </source>
</evidence>
<dbReference type="PROSITE" id="PS00041">
    <property type="entry name" value="HTH_ARAC_FAMILY_1"/>
    <property type="match status" value="1"/>
</dbReference>
<evidence type="ECO:0000256" key="5">
    <source>
        <dbReference type="ARBA" id="ARBA00023163"/>
    </source>
</evidence>
<evidence type="ECO:0000256" key="4">
    <source>
        <dbReference type="ARBA" id="ARBA00023125"/>
    </source>
</evidence>
<dbReference type="Gene3D" id="3.20.20.80">
    <property type="entry name" value="Glycosidases"/>
    <property type="match status" value="1"/>
</dbReference>
<evidence type="ECO:0000256" key="6">
    <source>
        <dbReference type="ARBA" id="ARBA00023295"/>
    </source>
</evidence>
<dbReference type="SUPFAM" id="SSF46689">
    <property type="entry name" value="Homeodomain-like"/>
    <property type="match status" value="2"/>
</dbReference>
<evidence type="ECO:0000256" key="2">
    <source>
        <dbReference type="ARBA" id="ARBA00022801"/>
    </source>
</evidence>
<evidence type="ECO:0000313" key="11">
    <source>
        <dbReference type="Proteomes" id="UP000642829"/>
    </source>
</evidence>
<dbReference type="PROSITE" id="PS00653">
    <property type="entry name" value="GLYCOSYL_HYDROL_F1_2"/>
    <property type="match status" value="1"/>
</dbReference>
<dbReference type="InterPro" id="IPR018062">
    <property type="entry name" value="HTH_AraC-typ_CS"/>
</dbReference>
<dbReference type="InterPro" id="IPR018060">
    <property type="entry name" value="HTH_AraC"/>
</dbReference>
<dbReference type="GO" id="GO:0043565">
    <property type="term" value="F:sequence-specific DNA binding"/>
    <property type="evidence" value="ECO:0007669"/>
    <property type="project" value="InterPro"/>
</dbReference>
<dbReference type="Gene3D" id="1.10.10.60">
    <property type="entry name" value="Homeodomain-like"/>
    <property type="match status" value="2"/>
</dbReference>
<dbReference type="GO" id="GO:0008422">
    <property type="term" value="F:beta-glucosidase activity"/>
    <property type="evidence" value="ECO:0007669"/>
    <property type="project" value="TreeGrafter"/>
</dbReference>
<dbReference type="SUPFAM" id="SSF51445">
    <property type="entry name" value="(Trans)glycosidases"/>
    <property type="match status" value="1"/>
</dbReference>
<dbReference type="InterPro" id="IPR009057">
    <property type="entry name" value="Homeodomain-like_sf"/>
</dbReference>
<keyword evidence="5" id="KW-0804">Transcription</keyword>
<name>A0A8J3DKX1_9BACT</name>
<organism evidence="10 11">
    <name type="scientific">Cerasicoccus arenae</name>
    <dbReference type="NCBI Taxonomy" id="424488"/>
    <lineage>
        <taxon>Bacteria</taxon>
        <taxon>Pseudomonadati</taxon>
        <taxon>Verrucomicrobiota</taxon>
        <taxon>Opitutia</taxon>
        <taxon>Puniceicoccales</taxon>
        <taxon>Cerasicoccaceae</taxon>
        <taxon>Cerasicoccus</taxon>
    </lineage>
</organism>
<dbReference type="RefSeq" id="WP_189515247.1">
    <property type="nucleotide sequence ID" value="NZ_BMXG01000014.1"/>
</dbReference>
<dbReference type="InterPro" id="IPR001360">
    <property type="entry name" value="Glyco_hydro_1"/>
</dbReference>
<evidence type="ECO:0000256" key="8">
    <source>
        <dbReference type="SAM" id="MobiDB-lite"/>
    </source>
</evidence>
<dbReference type="PRINTS" id="PR00131">
    <property type="entry name" value="GLHYDRLASE1"/>
</dbReference>
<protein>
    <submittedName>
        <fullName evidence="10">Beta-glucosidase</fullName>
    </submittedName>
</protein>
<evidence type="ECO:0000256" key="1">
    <source>
        <dbReference type="ARBA" id="ARBA00010838"/>
    </source>
</evidence>
<reference evidence="10" key="2">
    <citation type="submission" date="2020-09" db="EMBL/GenBank/DDBJ databases">
        <authorList>
            <person name="Sun Q."/>
            <person name="Kim S."/>
        </authorList>
    </citation>
    <scope>NUCLEOTIDE SEQUENCE</scope>
    <source>
        <strain evidence="10">KCTC 12870</strain>
    </source>
</reference>
<evidence type="ECO:0000256" key="7">
    <source>
        <dbReference type="RuleBase" id="RU003690"/>
    </source>
</evidence>
<keyword evidence="4" id="KW-0238">DNA-binding</keyword>
<dbReference type="FunFam" id="3.20.20.80:FF:000004">
    <property type="entry name" value="Beta-glucosidase 6-phospho-beta-glucosidase"/>
    <property type="match status" value="1"/>
</dbReference>
<gene>
    <name evidence="10" type="ORF">GCM10007047_22890</name>
</gene>
<reference evidence="10" key="1">
    <citation type="journal article" date="2014" name="Int. J. Syst. Evol. Microbiol.">
        <title>Complete genome sequence of Corynebacterium casei LMG S-19264T (=DSM 44701T), isolated from a smear-ripened cheese.</title>
        <authorList>
            <consortium name="US DOE Joint Genome Institute (JGI-PGF)"/>
            <person name="Walter F."/>
            <person name="Albersmeier A."/>
            <person name="Kalinowski J."/>
            <person name="Ruckert C."/>
        </authorList>
    </citation>
    <scope>NUCLEOTIDE SEQUENCE</scope>
    <source>
        <strain evidence="10">KCTC 12870</strain>
    </source>
</reference>
<dbReference type="GO" id="GO:0003700">
    <property type="term" value="F:DNA-binding transcription factor activity"/>
    <property type="evidence" value="ECO:0007669"/>
    <property type="project" value="InterPro"/>
</dbReference>
<sequence>MNSSPPPTLFPEKFAWGVSTSSYQIEGAWDEADKGLSVWDHFCESEKRMWRGQTGEIACDHYHRYKEDIGYMAQIGVKAYRFSLSWPRLIPNGVGKVSKAGVRFYNALINELLANDIEPWITLFHWDYPYELFRRGGWLNSDSPKWFEEYTRVAVDHFSDRVSKWMTINEPQCFLGLGHFDGLHAPGLKLSMRDCLLAGHHTLLSHGRAVATIRERAKIKPTIGWSPSGSVYRPATNSLNDVNAAREATFAIYPDSLWNTSWWADMVIEGNYPEEGLKAYGKSAPDTCESDRKLISQPIDFYGCNIFQAPSVRMSEDGLPVGVELEPGEPISMYEWTLNPDALYWGPRFFYERYGLPIVITENGCSLLDQVSLDGAIHDVNRKDFLIRNLLALRRAIDDGADVQGYFHWSLLDNLEWQQGYKHRYGLVFVDFKTLDRTLKDSAFAYQEIITTNGECLRKYTHSQEEQVPYVVKEAQRYIENNISETFNVKTIAAHLNCHPDFLSRRFKEYTGMSLSAHIRRVRLECARNMLRDPNILIGNVSDSCGFSDRIHFSKVFRKEMGMTPGRFQRQFRTRESSNDIPAAEISKNPRARD</sequence>
<dbReference type="PROSITE" id="PS01124">
    <property type="entry name" value="HTH_ARAC_FAMILY_2"/>
    <property type="match status" value="1"/>
</dbReference>
<dbReference type="PANTHER" id="PTHR10353:SF36">
    <property type="entry name" value="LP05116P"/>
    <property type="match status" value="1"/>
</dbReference>